<dbReference type="AlphaFoldDB" id="A0A0N1NZE3"/>
<dbReference type="GeneID" id="28733295"/>
<accession>A0A0N1NZE3</accession>
<dbReference type="RefSeq" id="XP_017997188.1">
    <property type="nucleotide sequence ID" value="XM_018141415.1"/>
</dbReference>
<dbReference type="Proteomes" id="UP000038010">
    <property type="component" value="Unassembled WGS sequence"/>
</dbReference>
<reference evidence="1 2" key="1">
    <citation type="submission" date="2015-06" db="EMBL/GenBank/DDBJ databases">
        <title>Draft genome of the ant-associated black yeast Phialophora attae CBS 131958.</title>
        <authorList>
            <person name="Moreno L.F."/>
            <person name="Stielow B.J."/>
            <person name="de Hoog S."/>
            <person name="Vicente V.A."/>
            <person name="Weiss V.A."/>
            <person name="de Vries M."/>
            <person name="Cruz L.M."/>
            <person name="Souza E.M."/>
        </authorList>
    </citation>
    <scope>NUCLEOTIDE SEQUENCE [LARGE SCALE GENOMIC DNA]</scope>
    <source>
        <strain evidence="1 2">CBS 131958</strain>
    </source>
</reference>
<sequence length="148" mass="16331">MPAARLDLRSAKEVEWVLPYAAEITSDDLQRDKANEFRLSVAISNISRHVGRLVGSGELDASDLAASECLSAIARKIAVNVTGSDDGDDMYAWLFGEPGAVPMVAEHAIRAFRFVIENTQHYRTTVVGAANLGRWLSLRQVFWLLTLK</sequence>
<comment type="caution">
    <text evidence="1">The sequence shown here is derived from an EMBL/GenBank/DDBJ whole genome shotgun (WGS) entry which is preliminary data.</text>
</comment>
<keyword evidence="2" id="KW-1185">Reference proteome</keyword>
<evidence type="ECO:0000313" key="1">
    <source>
        <dbReference type="EMBL" id="KPI37225.1"/>
    </source>
</evidence>
<protein>
    <submittedName>
        <fullName evidence="1">Uncharacterized protein</fullName>
    </submittedName>
</protein>
<gene>
    <name evidence="1" type="ORF">AB675_1517</name>
</gene>
<dbReference type="VEuPathDB" id="FungiDB:AB675_1517"/>
<name>A0A0N1NZE3_9EURO</name>
<organism evidence="1 2">
    <name type="scientific">Cyphellophora attinorum</name>
    <dbReference type="NCBI Taxonomy" id="1664694"/>
    <lineage>
        <taxon>Eukaryota</taxon>
        <taxon>Fungi</taxon>
        <taxon>Dikarya</taxon>
        <taxon>Ascomycota</taxon>
        <taxon>Pezizomycotina</taxon>
        <taxon>Eurotiomycetes</taxon>
        <taxon>Chaetothyriomycetidae</taxon>
        <taxon>Chaetothyriales</taxon>
        <taxon>Cyphellophoraceae</taxon>
        <taxon>Cyphellophora</taxon>
    </lineage>
</organism>
<evidence type="ECO:0000313" key="2">
    <source>
        <dbReference type="Proteomes" id="UP000038010"/>
    </source>
</evidence>
<dbReference type="EMBL" id="LFJN01000025">
    <property type="protein sequence ID" value="KPI37225.1"/>
    <property type="molecule type" value="Genomic_DNA"/>
</dbReference>
<proteinExistence type="predicted"/>